<protein>
    <submittedName>
        <fullName evidence="3">Histone-lysine N-methyltransferase SETMAR</fullName>
    </submittedName>
</protein>
<evidence type="ECO:0000313" key="3">
    <source>
        <dbReference type="WBParaSite" id="snap_masked-unitig_40846-processed-gene-0.0-mRNA-1"/>
    </source>
</evidence>
<dbReference type="AlphaFoldDB" id="A0A1I8JPY3"/>
<feature type="compositionally biased region" description="Basic and acidic residues" evidence="1">
    <location>
        <begin position="83"/>
        <end position="95"/>
    </location>
</feature>
<reference evidence="3" key="1">
    <citation type="submission" date="2016-11" db="UniProtKB">
        <authorList>
            <consortium name="WormBaseParasite"/>
        </authorList>
    </citation>
    <scope>IDENTIFICATION</scope>
</reference>
<evidence type="ECO:0000256" key="1">
    <source>
        <dbReference type="SAM" id="MobiDB-lite"/>
    </source>
</evidence>
<keyword evidence="2" id="KW-1185">Reference proteome</keyword>
<accession>A0A1I8JPY3</accession>
<evidence type="ECO:0000313" key="2">
    <source>
        <dbReference type="Proteomes" id="UP000095280"/>
    </source>
</evidence>
<organism evidence="2 3">
    <name type="scientific">Macrostomum lignano</name>
    <dbReference type="NCBI Taxonomy" id="282301"/>
    <lineage>
        <taxon>Eukaryota</taxon>
        <taxon>Metazoa</taxon>
        <taxon>Spiralia</taxon>
        <taxon>Lophotrochozoa</taxon>
        <taxon>Platyhelminthes</taxon>
        <taxon>Rhabditophora</taxon>
        <taxon>Macrostomorpha</taxon>
        <taxon>Macrostomida</taxon>
        <taxon>Macrostomidae</taxon>
        <taxon>Macrostomum</taxon>
    </lineage>
</organism>
<name>A0A1I8JPY3_9PLAT</name>
<dbReference type="WBParaSite" id="snap_masked-unitig_40846-processed-gene-0.0-mRNA-1">
    <property type="protein sequence ID" value="snap_masked-unitig_40846-processed-gene-0.0-mRNA-1"/>
    <property type="gene ID" value="snap_masked-unitig_40846-processed-gene-0.0"/>
</dbReference>
<proteinExistence type="predicted"/>
<sequence length="150" mass="16923">SVVTQAVAWTRRAGNSTALFSNWTSHLSLCPPVFEALEINDNRQRQLLAGRALRRQPLMLLLLLAGRDGKTVVKSGPTFTASELDKKAGRPEDSNLTKNRQWKNGDMLEEEEKEENELFKTSSPKRKSVTLSKTRVTVEFGHLRRDRSCA</sequence>
<feature type="region of interest" description="Disordered" evidence="1">
    <location>
        <begin position="83"/>
        <end position="126"/>
    </location>
</feature>
<dbReference type="Proteomes" id="UP000095280">
    <property type="component" value="Unplaced"/>
</dbReference>